<dbReference type="OrthoDB" id="59017at2"/>
<dbReference type="PANTHER" id="PTHR46564">
    <property type="entry name" value="TRANSPOSASE"/>
    <property type="match status" value="1"/>
</dbReference>
<feature type="domain" description="Tc1-like transposase DDE" evidence="2">
    <location>
        <begin position="147"/>
        <end position="279"/>
    </location>
</feature>
<dbReference type="Proteomes" id="UP000276417">
    <property type="component" value="Chromosome 1"/>
</dbReference>
<feature type="domain" description="Transposase Synechocystis PCC 6803" evidence="1">
    <location>
        <begin position="9"/>
        <end position="126"/>
    </location>
</feature>
<evidence type="ECO:0000259" key="2">
    <source>
        <dbReference type="Pfam" id="PF13358"/>
    </source>
</evidence>
<evidence type="ECO:0000313" key="4">
    <source>
        <dbReference type="Proteomes" id="UP000276417"/>
    </source>
</evidence>
<reference evidence="3 4" key="1">
    <citation type="submission" date="2018-11" db="EMBL/GenBank/DDBJ databases">
        <title>Deinococcus shelandsis sp. nov., isolated from South Shetland Islands soil of Antarctica.</title>
        <authorList>
            <person name="Tian J."/>
        </authorList>
    </citation>
    <scope>NUCLEOTIDE SEQUENCE [LARGE SCALE GENOMIC DNA]</scope>
    <source>
        <strain evidence="3 4">S14-83T</strain>
    </source>
</reference>
<dbReference type="GO" id="GO:0003676">
    <property type="term" value="F:nucleic acid binding"/>
    <property type="evidence" value="ECO:0007669"/>
    <property type="project" value="InterPro"/>
</dbReference>
<dbReference type="InterPro" id="IPR002622">
    <property type="entry name" value="Transposase_14"/>
</dbReference>
<keyword evidence="4" id="KW-1185">Reference proteome</keyword>
<dbReference type="AlphaFoldDB" id="A0A3G8YB97"/>
<organism evidence="3 4">
    <name type="scientific">Deinococcus psychrotolerans</name>
    <dbReference type="NCBI Taxonomy" id="2489213"/>
    <lineage>
        <taxon>Bacteria</taxon>
        <taxon>Thermotogati</taxon>
        <taxon>Deinococcota</taxon>
        <taxon>Deinococci</taxon>
        <taxon>Deinococcales</taxon>
        <taxon>Deinococcaceae</taxon>
        <taxon>Deinococcus</taxon>
    </lineage>
</organism>
<dbReference type="InterPro" id="IPR038717">
    <property type="entry name" value="Tc1-like_DDE_dom"/>
</dbReference>
<dbReference type="SUPFAM" id="SSF46689">
    <property type="entry name" value="Homeodomain-like"/>
    <property type="match status" value="1"/>
</dbReference>
<gene>
    <name evidence="3" type="ORF">EHF33_07675</name>
</gene>
<dbReference type="NCBIfam" id="NF033545">
    <property type="entry name" value="transpos_IS630"/>
    <property type="match status" value="1"/>
</dbReference>
<dbReference type="InterPro" id="IPR036397">
    <property type="entry name" value="RNaseH_sf"/>
</dbReference>
<dbReference type="Pfam" id="PF13358">
    <property type="entry name" value="DDE_3"/>
    <property type="match status" value="1"/>
</dbReference>
<evidence type="ECO:0000313" key="3">
    <source>
        <dbReference type="EMBL" id="AZI42642.1"/>
    </source>
</evidence>
<dbReference type="InterPro" id="IPR047655">
    <property type="entry name" value="Transpos_IS630-like"/>
</dbReference>
<sequence length="317" mass="35825">MNTVGVRGYSLELRTRIVALVLGGASPGEAAKHFSVHVDTVKSYLKRHHQNTLHIVATPTGRRRTVMALHEQQLLAQLETHRDATLQEHADMLETITGLKISYKTVDRVFRRHKITHKKTLVARERREELRTQFLNDLAPYLQTPNRLVFLDESGFHIAMTRGYGRAPSDQRAVDRVPRNRGRNQTLICALSLAGPQAAIVLDGALDGIAFEWYVREILCPTLKPGQVVVMDNLSSHHRASIRTLIQTHGSEVMFTSPYSPDFNPIELMFSKLKALVRSGAWRVVTELYDAIGVALDAVSETDIRHWFKHAHPKILL</sequence>
<evidence type="ECO:0000259" key="1">
    <source>
        <dbReference type="Pfam" id="PF01710"/>
    </source>
</evidence>
<dbReference type="RefSeq" id="WP_124869631.1">
    <property type="nucleotide sequence ID" value="NZ_CP034183.1"/>
</dbReference>
<name>A0A3G8YB97_9DEIO</name>
<dbReference type="InterPro" id="IPR009057">
    <property type="entry name" value="Homeodomain-like_sf"/>
</dbReference>
<dbReference type="Pfam" id="PF01710">
    <property type="entry name" value="HTH_Tnp_IS630"/>
    <property type="match status" value="1"/>
</dbReference>
<protein>
    <submittedName>
        <fullName evidence="3">IS630 family transposase</fullName>
    </submittedName>
</protein>
<dbReference type="Gene3D" id="3.30.420.10">
    <property type="entry name" value="Ribonuclease H-like superfamily/Ribonuclease H"/>
    <property type="match status" value="1"/>
</dbReference>
<accession>A0A3G8YB97</accession>
<proteinExistence type="predicted"/>
<dbReference type="PANTHER" id="PTHR46564:SF1">
    <property type="entry name" value="TRANSPOSASE"/>
    <property type="match status" value="1"/>
</dbReference>
<dbReference type="EMBL" id="CP034183">
    <property type="protein sequence ID" value="AZI42642.1"/>
    <property type="molecule type" value="Genomic_DNA"/>
</dbReference>
<dbReference type="KEGG" id="dph:EHF33_07675"/>